<proteinExistence type="predicted"/>
<dbReference type="AlphaFoldDB" id="A0A9D1K1E3"/>
<dbReference type="EMBL" id="DVJP01000085">
    <property type="protein sequence ID" value="HIS77722.1"/>
    <property type="molecule type" value="Genomic_DNA"/>
</dbReference>
<protein>
    <submittedName>
        <fullName evidence="1">Uncharacterized protein</fullName>
    </submittedName>
</protein>
<comment type="caution">
    <text evidence="1">The sequence shown here is derived from an EMBL/GenBank/DDBJ whole genome shotgun (WGS) entry which is preliminary data.</text>
</comment>
<reference evidence="1" key="2">
    <citation type="journal article" date="2021" name="PeerJ">
        <title>Extensive microbial diversity within the chicken gut microbiome revealed by metagenomics and culture.</title>
        <authorList>
            <person name="Gilroy R."/>
            <person name="Ravi A."/>
            <person name="Getino M."/>
            <person name="Pursley I."/>
            <person name="Horton D.L."/>
            <person name="Alikhan N.F."/>
            <person name="Baker D."/>
            <person name="Gharbi K."/>
            <person name="Hall N."/>
            <person name="Watson M."/>
            <person name="Adriaenssens E.M."/>
            <person name="Foster-Nyarko E."/>
            <person name="Jarju S."/>
            <person name="Secka A."/>
            <person name="Antonio M."/>
            <person name="Oren A."/>
            <person name="Chaudhuri R.R."/>
            <person name="La Ragione R."/>
            <person name="Hildebrand F."/>
            <person name="Pallen M.J."/>
        </authorList>
    </citation>
    <scope>NUCLEOTIDE SEQUENCE</scope>
    <source>
        <strain evidence="1">CHK199-13235</strain>
    </source>
</reference>
<dbReference type="Proteomes" id="UP000824002">
    <property type="component" value="Unassembled WGS sequence"/>
</dbReference>
<name>A0A9D1K1E3_9FIRM</name>
<evidence type="ECO:0000313" key="1">
    <source>
        <dbReference type="EMBL" id="HIS77722.1"/>
    </source>
</evidence>
<sequence length="188" mass="21412">MKLLYHASPVPNLTELTPHVSNHGKPLVYLSDRRESVLVYLSNPVERHCKRTGFPHEGPFYKFASYGFSPEGLPVLEEYYPEAFADTFAGIPGWIYRAESGDCTPFEGIPGAFVSETPVKVAGREFVPDAYEAILQAEKEGLVLLRRYQSHSPEKLRWIGDMVKKEYQNAAKYPNYQDFLQAKFPHLL</sequence>
<accession>A0A9D1K1E3</accession>
<gene>
    <name evidence="1" type="ORF">IAB51_13140</name>
</gene>
<organism evidence="1 2">
    <name type="scientific">Candidatus Merdivicinus excrementipullorum</name>
    <dbReference type="NCBI Taxonomy" id="2840867"/>
    <lineage>
        <taxon>Bacteria</taxon>
        <taxon>Bacillati</taxon>
        <taxon>Bacillota</taxon>
        <taxon>Clostridia</taxon>
        <taxon>Eubacteriales</taxon>
        <taxon>Oscillospiraceae</taxon>
        <taxon>Oscillospiraceae incertae sedis</taxon>
        <taxon>Candidatus Merdivicinus</taxon>
    </lineage>
</organism>
<evidence type="ECO:0000313" key="2">
    <source>
        <dbReference type="Proteomes" id="UP000824002"/>
    </source>
</evidence>
<reference evidence="1" key="1">
    <citation type="submission" date="2020-10" db="EMBL/GenBank/DDBJ databases">
        <authorList>
            <person name="Gilroy R."/>
        </authorList>
    </citation>
    <scope>NUCLEOTIDE SEQUENCE</scope>
    <source>
        <strain evidence="1">CHK199-13235</strain>
    </source>
</reference>